<evidence type="ECO:0000256" key="1">
    <source>
        <dbReference type="SAM" id="Coils"/>
    </source>
</evidence>
<dbReference type="AlphaFoldDB" id="A0A0N5B0D8"/>
<sequence>MSDTYIDNFEELLKLCDDFMQTAIGVNGNLASSSWLQSLNDYKQFSEDIMKSRSRWQKSQESALSEMQQTQDMLAFEKENISIKEKELSDATEMLQAAKKEFNAALDEERRMLEKINNLSNNLKNAELKFHSKCLEEACKERDRLVELKSLTNNKKTEMERILLELDEFGGKFGKI</sequence>
<keyword evidence="2" id="KW-1185">Reference proteome</keyword>
<evidence type="ECO:0000313" key="2">
    <source>
        <dbReference type="Proteomes" id="UP000046393"/>
    </source>
</evidence>
<name>A0A0N5B0D8_9BILA</name>
<dbReference type="Proteomes" id="UP000046393">
    <property type="component" value="Unplaced"/>
</dbReference>
<accession>A0A0N5B0D8</accession>
<keyword evidence="1" id="KW-0175">Coiled coil</keyword>
<protein>
    <submittedName>
        <fullName evidence="3">TACC_C domain-containing protein</fullName>
    </submittedName>
</protein>
<feature type="coiled-coil region" evidence="1">
    <location>
        <begin position="67"/>
        <end position="129"/>
    </location>
</feature>
<organism evidence="2 3">
    <name type="scientific">Syphacia muris</name>
    <dbReference type="NCBI Taxonomy" id="451379"/>
    <lineage>
        <taxon>Eukaryota</taxon>
        <taxon>Metazoa</taxon>
        <taxon>Ecdysozoa</taxon>
        <taxon>Nematoda</taxon>
        <taxon>Chromadorea</taxon>
        <taxon>Rhabditida</taxon>
        <taxon>Spirurina</taxon>
        <taxon>Oxyuridomorpha</taxon>
        <taxon>Oxyuroidea</taxon>
        <taxon>Oxyuridae</taxon>
        <taxon>Syphacia</taxon>
    </lineage>
</organism>
<proteinExistence type="predicted"/>
<dbReference type="WBParaSite" id="SMUV_0001073901-mRNA-1">
    <property type="protein sequence ID" value="SMUV_0001073901-mRNA-1"/>
    <property type="gene ID" value="SMUV_0001073901"/>
</dbReference>
<reference evidence="3" key="1">
    <citation type="submission" date="2017-02" db="UniProtKB">
        <authorList>
            <consortium name="WormBaseParasite"/>
        </authorList>
    </citation>
    <scope>IDENTIFICATION</scope>
</reference>
<evidence type="ECO:0000313" key="3">
    <source>
        <dbReference type="WBParaSite" id="SMUV_0001073901-mRNA-1"/>
    </source>
</evidence>